<keyword evidence="3" id="KW-1185">Reference proteome</keyword>
<protein>
    <submittedName>
        <fullName evidence="2">ORF2</fullName>
    </submittedName>
</protein>
<dbReference type="OrthoDB" id="28662at10239"/>
<organism evidence="2 3">
    <name type="scientific">Yacon necrotic mottle virus</name>
    <dbReference type="NCBI Taxonomy" id="1561150"/>
    <lineage>
        <taxon>Viruses</taxon>
        <taxon>Riboviria</taxon>
        <taxon>Pararnavirae</taxon>
        <taxon>Artverviricota</taxon>
        <taxon>Revtraviricetes</taxon>
        <taxon>Ortervirales</taxon>
        <taxon>Caulimoviridae</taxon>
        <taxon>Badnavirus</taxon>
        <taxon>Badnavirus maculasmallanthi</taxon>
    </lineage>
</organism>
<name>A0A0C4N0T8_9VIRU</name>
<proteinExistence type="predicted"/>
<evidence type="ECO:0000313" key="3">
    <source>
        <dbReference type="Proteomes" id="UP000201118"/>
    </source>
</evidence>
<dbReference type="GeneID" id="23527933"/>
<sequence length="143" mass="16153">MSLANQKASISYQEAVEATEGIETPALGFIRPSDYKTGATSLSSAIIKQNNTLLYLLIAQAQKLEEIKEEIEKLKRNLTTLEKRESAPLNLEDSIDSLTKRIDNLSLTKKNPVGGKQGPIYVFKDPNKIFKEEYEKELQPKRR</sequence>
<evidence type="ECO:0000313" key="2">
    <source>
        <dbReference type="EMBL" id="AIT58608.1"/>
    </source>
</evidence>
<dbReference type="KEGG" id="vg:23527933"/>
<dbReference type="RefSeq" id="YP_009121746.1">
    <property type="nucleotide sequence ID" value="NC_026472.1"/>
</dbReference>
<feature type="coiled-coil region" evidence="1">
    <location>
        <begin position="57"/>
        <end position="84"/>
    </location>
</feature>
<accession>A0A0C4N0T8</accession>
<dbReference type="Proteomes" id="UP000201118">
    <property type="component" value="Segment"/>
</dbReference>
<dbReference type="EMBL" id="KM229702">
    <property type="protein sequence ID" value="AIT58608.1"/>
    <property type="molecule type" value="Genomic_DNA"/>
</dbReference>
<reference evidence="2 3" key="1">
    <citation type="journal article" date="2015" name="Arch. Virol.">
        <title>Complete genome sequence of yacon necrotic mottle virus, a novel putative member of the genus Badnavirus.</title>
        <authorList>
            <person name="Lee Y.J."/>
            <person name="Kwak H.R."/>
            <person name="Lee Y.K."/>
            <person name="Kim M.K."/>
            <person name="Choi H.S."/>
            <person name="Seo J.K."/>
        </authorList>
    </citation>
    <scope>NUCLEOTIDE SEQUENCE [LARGE SCALE GENOMIC DNA]</scope>
    <source>
        <strain evidence="2">YV1</strain>
    </source>
</reference>
<keyword evidence="1" id="KW-0175">Coiled coil</keyword>
<evidence type="ECO:0000256" key="1">
    <source>
        <dbReference type="SAM" id="Coils"/>
    </source>
</evidence>